<dbReference type="OrthoDB" id="2793220at2759"/>
<dbReference type="EMBL" id="JABBWG010000022">
    <property type="protein sequence ID" value="KAG1814044.1"/>
    <property type="molecule type" value="Genomic_DNA"/>
</dbReference>
<dbReference type="GO" id="GO:0006338">
    <property type="term" value="P:chromatin remodeling"/>
    <property type="evidence" value="ECO:0007669"/>
    <property type="project" value="UniProtKB-ARBA"/>
</dbReference>
<accession>A0A9P7JCA4</accession>
<proteinExistence type="predicted"/>
<feature type="non-terminal residue" evidence="2">
    <location>
        <position position="1"/>
    </location>
</feature>
<keyword evidence="3" id="KW-1185">Reference proteome</keyword>
<dbReference type="InterPro" id="IPR016197">
    <property type="entry name" value="Chromo-like_dom_sf"/>
</dbReference>
<dbReference type="Pfam" id="PF00385">
    <property type="entry name" value="Chromo"/>
    <property type="match status" value="1"/>
</dbReference>
<gene>
    <name evidence="2" type="ORF">BJ212DRAFT_1274889</name>
</gene>
<dbReference type="Proteomes" id="UP000807769">
    <property type="component" value="Unassembled WGS sequence"/>
</dbReference>
<dbReference type="GeneID" id="64625199"/>
<reference evidence="2" key="1">
    <citation type="journal article" date="2020" name="New Phytol.">
        <title>Comparative genomics reveals dynamic genome evolution in host specialist ectomycorrhizal fungi.</title>
        <authorList>
            <person name="Lofgren L.A."/>
            <person name="Nguyen N.H."/>
            <person name="Vilgalys R."/>
            <person name="Ruytinx J."/>
            <person name="Liao H.L."/>
            <person name="Branco S."/>
            <person name="Kuo A."/>
            <person name="LaButti K."/>
            <person name="Lipzen A."/>
            <person name="Andreopoulos W."/>
            <person name="Pangilinan J."/>
            <person name="Riley R."/>
            <person name="Hundley H."/>
            <person name="Na H."/>
            <person name="Barry K."/>
            <person name="Grigoriev I.V."/>
            <person name="Stajich J.E."/>
            <person name="Kennedy P.G."/>
        </authorList>
    </citation>
    <scope>NUCLEOTIDE SEQUENCE</scope>
    <source>
        <strain evidence="2">MN1</strain>
    </source>
</reference>
<name>A0A9P7JCA4_9AGAM</name>
<dbReference type="SUPFAM" id="SSF54160">
    <property type="entry name" value="Chromo domain-like"/>
    <property type="match status" value="1"/>
</dbReference>
<dbReference type="AlphaFoldDB" id="A0A9P7JCA4"/>
<evidence type="ECO:0000313" key="3">
    <source>
        <dbReference type="Proteomes" id="UP000807769"/>
    </source>
</evidence>
<organism evidence="2 3">
    <name type="scientific">Suillus subaureus</name>
    <dbReference type="NCBI Taxonomy" id="48587"/>
    <lineage>
        <taxon>Eukaryota</taxon>
        <taxon>Fungi</taxon>
        <taxon>Dikarya</taxon>
        <taxon>Basidiomycota</taxon>
        <taxon>Agaricomycotina</taxon>
        <taxon>Agaricomycetes</taxon>
        <taxon>Agaricomycetidae</taxon>
        <taxon>Boletales</taxon>
        <taxon>Suillineae</taxon>
        <taxon>Suillaceae</taxon>
        <taxon>Suillus</taxon>
    </lineage>
</organism>
<evidence type="ECO:0000259" key="1">
    <source>
        <dbReference type="PROSITE" id="PS50013"/>
    </source>
</evidence>
<dbReference type="RefSeq" id="XP_041191680.1">
    <property type="nucleotide sequence ID" value="XM_041331182.1"/>
</dbReference>
<dbReference type="Gene3D" id="2.40.50.40">
    <property type="match status" value="1"/>
</dbReference>
<protein>
    <recommendedName>
        <fullName evidence="1">Chromo domain-containing protein</fullName>
    </recommendedName>
</protein>
<feature type="domain" description="Chromo" evidence="1">
    <location>
        <begin position="13"/>
        <end position="59"/>
    </location>
</feature>
<evidence type="ECO:0000313" key="2">
    <source>
        <dbReference type="EMBL" id="KAG1814044.1"/>
    </source>
</evidence>
<dbReference type="InterPro" id="IPR000953">
    <property type="entry name" value="Chromo/chromo_shadow_dom"/>
</dbReference>
<comment type="caution">
    <text evidence="2">The sequence shown here is derived from an EMBL/GenBank/DDBJ whole genome shotgun (WGS) entry which is preliminary data.</text>
</comment>
<sequence length="71" mass="8347">PVPIITPTGDKEWETEKILDRRPCGHRFQYLVQWCRYSPGADIWLSYQELKNSDSLEEYNAMLKSSEDGRV</sequence>
<dbReference type="PROSITE" id="PS50013">
    <property type="entry name" value="CHROMO_2"/>
    <property type="match status" value="1"/>
</dbReference>
<dbReference type="InterPro" id="IPR023780">
    <property type="entry name" value="Chromo_domain"/>
</dbReference>